<feature type="region of interest" description="Disordered" evidence="1">
    <location>
        <begin position="133"/>
        <end position="177"/>
    </location>
</feature>
<evidence type="ECO:0000256" key="1">
    <source>
        <dbReference type="SAM" id="MobiDB-lite"/>
    </source>
</evidence>
<feature type="compositionally biased region" description="Polar residues" evidence="1">
    <location>
        <begin position="168"/>
        <end position="177"/>
    </location>
</feature>
<sequence>MAPKLPSKLPSSSTPQHTDGNCMTSSPSKPTCSHTILASTDQTCPKTDPETSSSRESSPVKVQVERDALSRELGGFYETQEELNLAWKRQHELEQWQPGPNAPALWILSEVLKRRYMGTEATEETERMARLDLQRQSSSGHEEHRGHAGKRTTGPSDAELEVAGRMATASSNPAKNS</sequence>
<feature type="region of interest" description="Disordered" evidence="1">
    <location>
        <begin position="1"/>
        <end position="63"/>
    </location>
</feature>
<dbReference type="AlphaFoldDB" id="A0A4U7B3P3"/>
<gene>
    <name evidence="2" type="ORF">C1H76_3735</name>
</gene>
<feature type="compositionally biased region" description="Polar residues" evidence="1">
    <location>
        <begin position="16"/>
        <end position="57"/>
    </location>
</feature>
<protein>
    <submittedName>
        <fullName evidence="2">Uncharacterized protein</fullName>
    </submittedName>
</protein>
<accession>A0A4U7B3P3</accession>
<name>A0A4U7B3P3_9PEZI</name>
<organism evidence="2 3">
    <name type="scientific">Elsinoe australis</name>
    <dbReference type="NCBI Taxonomy" id="40998"/>
    <lineage>
        <taxon>Eukaryota</taxon>
        <taxon>Fungi</taxon>
        <taxon>Dikarya</taxon>
        <taxon>Ascomycota</taxon>
        <taxon>Pezizomycotina</taxon>
        <taxon>Dothideomycetes</taxon>
        <taxon>Dothideomycetidae</taxon>
        <taxon>Myriangiales</taxon>
        <taxon>Elsinoaceae</taxon>
        <taxon>Elsinoe</taxon>
    </lineage>
</organism>
<dbReference type="EMBL" id="PTQR01000048">
    <property type="protein sequence ID" value="TKX24031.1"/>
    <property type="molecule type" value="Genomic_DNA"/>
</dbReference>
<feature type="compositionally biased region" description="Low complexity" evidence="1">
    <location>
        <begin position="1"/>
        <end position="15"/>
    </location>
</feature>
<comment type="caution">
    <text evidence="2">The sequence shown here is derived from an EMBL/GenBank/DDBJ whole genome shotgun (WGS) entry which is preliminary data.</text>
</comment>
<evidence type="ECO:0000313" key="3">
    <source>
        <dbReference type="Proteomes" id="UP000308133"/>
    </source>
</evidence>
<proteinExistence type="predicted"/>
<dbReference type="Proteomes" id="UP000308133">
    <property type="component" value="Unassembled WGS sequence"/>
</dbReference>
<evidence type="ECO:0000313" key="2">
    <source>
        <dbReference type="EMBL" id="TKX24031.1"/>
    </source>
</evidence>
<reference evidence="2 3" key="1">
    <citation type="submission" date="2018-02" db="EMBL/GenBank/DDBJ databases">
        <title>Draft genome sequences of Elsinoe sp., causing black scab on jojoba.</title>
        <authorList>
            <person name="Stodart B."/>
            <person name="Jeffress S."/>
            <person name="Ash G."/>
            <person name="Arun Chinnappa K."/>
        </authorList>
    </citation>
    <scope>NUCLEOTIDE SEQUENCE [LARGE SCALE GENOMIC DNA]</scope>
    <source>
        <strain evidence="2 3">Hillstone_2</strain>
    </source>
</reference>